<feature type="compositionally biased region" description="Basic and acidic residues" evidence="2">
    <location>
        <begin position="633"/>
        <end position="656"/>
    </location>
</feature>
<gene>
    <name evidence="5" type="ORF">Tci_060524</name>
</gene>
<feature type="compositionally biased region" description="Pro residues" evidence="2">
    <location>
        <begin position="659"/>
        <end position="682"/>
    </location>
</feature>
<dbReference type="EMBL" id="BKCJ010009774">
    <property type="protein sequence ID" value="GEU88546.1"/>
    <property type="molecule type" value="Genomic_DNA"/>
</dbReference>
<feature type="region of interest" description="Disordered" evidence="2">
    <location>
        <begin position="229"/>
        <end position="250"/>
    </location>
</feature>
<keyword evidence="1" id="KW-0175">Coiled coil</keyword>
<feature type="compositionally biased region" description="Basic and acidic residues" evidence="2">
    <location>
        <begin position="342"/>
        <end position="360"/>
    </location>
</feature>
<dbReference type="AlphaFoldDB" id="A0A6L2NQZ4"/>
<keyword evidence="3" id="KW-0732">Signal</keyword>
<sequence length="1093" mass="123888">MKDGAKKFVTITLKLLMAVAPATAKQRLAKKNELKAKGTLLMALPDKHQLQFNTHKYAKSLMEAIEKRVGGNKEHQSEVLKKATHRVENSHPNLEEQDKSRRPNLDDMFNNLKIYEAEVKSSSSTSPTIQNIAFVSSQNTNNTNESVSDVTSVSAASTKVPVSALPNVDNLSDDVIYSFFASQSNSPQRFLQRTGRNLGANGTTSTGFDMSKVECYNCHRRRHFVRECRSPRDTRNKDTKRRNVPADEEPTNYALMVFTSLSSSSSNNEGNPQHALMDKGVIDSGCSSHMTGNISYLSDFEEINGGYVAFGRNPKDPQKTDADAFKVKEPESVVHVSPSSCDKIKKHDDKTNREAKEKSHVELSTGVRDLSDEFEEFFDNSINRMQKVWVLVDLPKGKRVIGSKWVFTNKKDERGIVIRNKARLVTQGHTQKECIDYEEVFAPVARIEAIRLFLAYASFIGFMVYQMDVKSTFLYGTIEEEVYLCQPLGFEDLDHPDKVNKVVKALYGLHQAPRACNEALAIPWETITSKENSNPLMTDASEGFEQIIDFLNAHVIQYALMVNPTIYVSCIKQFWTSISIKKSNDVVRLQALIDRKKVIITEDSIRQALRLDDTDSVDCLSNEEIFSELARMGYEKPSTKDVEDTTEDKDADHDVSVEPTPPSPTPATPPPPPQQKHIPSPPQAETAQPLPPPQQQPSQTAKIFTTLLNTLLKTCVTLTKQVSNLEQDKVDQIIEISKLKQRVNRLEKKRQFKASGLKRLRKGRLEESQAKVYHLNLEHAKKVVTMQDTNEAKAAEVEEVIEVVTATMLMTEVVTTVAPVPKASAPRRRRGVIIQDPEVAATASVIMQSKVMSKDKGKGILVKEPKSLKRQVDIEQDKAIARELEAKLNANINWNDVVDQVKRKGRQDNTVMRYQALKRKHVTEAHARKNMMVPVVDYQIHHEHNKPFYKIIKADGTHHLFLSFITLLKNFDKEDLEMLWKLVQERFQSSEPKNFSNDFLLNTLKTMFEKPNVEASIWRDQRGRYGLAKKKKYPLTRFTLEQMLNNVRLEVGEESEMSLELLSFEVDAVEDFKKLCLLLVKDLMLLVQVKAAR</sequence>
<evidence type="ECO:0000256" key="2">
    <source>
        <dbReference type="SAM" id="MobiDB-lite"/>
    </source>
</evidence>
<feature type="signal peptide" evidence="3">
    <location>
        <begin position="1"/>
        <end position="24"/>
    </location>
</feature>
<proteinExistence type="predicted"/>
<dbReference type="GO" id="GO:0003676">
    <property type="term" value="F:nucleic acid binding"/>
    <property type="evidence" value="ECO:0007669"/>
    <property type="project" value="InterPro"/>
</dbReference>
<feature type="coiled-coil region" evidence="1">
    <location>
        <begin position="708"/>
        <end position="749"/>
    </location>
</feature>
<reference evidence="5" key="1">
    <citation type="journal article" date="2019" name="Sci. Rep.">
        <title>Draft genome of Tanacetum cinerariifolium, the natural source of mosquito coil.</title>
        <authorList>
            <person name="Yamashiro T."/>
            <person name="Shiraishi A."/>
            <person name="Satake H."/>
            <person name="Nakayama K."/>
        </authorList>
    </citation>
    <scope>NUCLEOTIDE SEQUENCE</scope>
</reference>
<dbReference type="SUPFAM" id="SSF57756">
    <property type="entry name" value="Retrovirus zinc finger-like domains"/>
    <property type="match status" value="1"/>
</dbReference>
<dbReference type="InterPro" id="IPR036875">
    <property type="entry name" value="Znf_CCHC_sf"/>
</dbReference>
<dbReference type="Pfam" id="PF07727">
    <property type="entry name" value="RVT_2"/>
    <property type="match status" value="1"/>
</dbReference>
<feature type="chain" id="PRO_5027030981" evidence="3">
    <location>
        <begin position="25"/>
        <end position="1093"/>
    </location>
</feature>
<evidence type="ECO:0000256" key="1">
    <source>
        <dbReference type="SAM" id="Coils"/>
    </source>
</evidence>
<name>A0A6L2NQZ4_TANCI</name>
<accession>A0A6L2NQZ4</accession>
<dbReference type="GO" id="GO:0008270">
    <property type="term" value="F:zinc ion binding"/>
    <property type="evidence" value="ECO:0007669"/>
    <property type="project" value="InterPro"/>
</dbReference>
<evidence type="ECO:0000259" key="4">
    <source>
        <dbReference type="Pfam" id="PF07727"/>
    </source>
</evidence>
<feature type="region of interest" description="Disordered" evidence="2">
    <location>
        <begin position="84"/>
        <end position="105"/>
    </location>
</feature>
<protein>
    <submittedName>
        <fullName evidence="5">Copia protein</fullName>
    </submittedName>
</protein>
<feature type="region of interest" description="Disordered" evidence="2">
    <location>
        <begin position="631"/>
        <end position="699"/>
    </location>
</feature>
<dbReference type="InterPro" id="IPR013103">
    <property type="entry name" value="RVT_2"/>
</dbReference>
<feature type="region of interest" description="Disordered" evidence="2">
    <location>
        <begin position="341"/>
        <end position="360"/>
    </location>
</feature>
<feature type="domain" description="Reverse transcriptase Ty1/copia-type" evidence="4">
    <location>
        <begin position="387"/>
        <end position="520"/>
    </location>
</feature>
<organism evidence="5">
    <name type="scientific">Tanacetum cinerariifolium</name>
    <name type="common">Dalmatian daisy</name>
    <name type="synonym">Chrysanthemum cinerariifolium</name>
    <dbReference type="NCBI Taxonomy" id="118510"/>
    <lineage>
        <taxon>Eukaryota</taxon>
        <taxon>Viridiplantae</taxon>
        <taxon>Streptophyta</taxon>
        <taxon>Embryophyta</taxon>
        <taxon>Tracheophyta</taxon>
        <taxon>Spermatophyta</taxon>
        <taxon>Magnoliopsida</taxon>
        <taxon>eudicotyledons</taxon>
        <taxon>Gunneridae</taxon>
        <taxon>Pentapetalae</taxon>
        <taxon>asterids</taxon>
        <taxon>campanulids</taxon>
        <taxon>Asterales</taxon>
        <taxon>Asteraceae</taxon>
        <taxon>Asteroideae</taxon>
        <taxon>Anthemideae</taxon>
        <taxon>Anthemidinae</taxon>
        <taxon>Tanacetum</taxon>
    </lineage>
</organism>
<evidence type="ECO:0000313" key="5">
    <source>
        <dbReference type="EMBL" id="GEU88546.1"/>
    </source>
</evidence>
<comment type="caution">
    <text evidence="5">The sequence shown here is derived from an EMBL/GenBank/DDBJ whole genome shotgun (WGS) entry which is preliminary data.</text>
</comment>
<evidence type="ECO:0000256" key="3">
    <source>
        <dbReference type="SAM" id="SignalP"/>
    </source>
</evidence>